<evidence type="ECO:0000313" key="1">
    <source>
        <dbReference type="Proteomes" id="UP000046393"/>
    </source>
</evidence>
<dbReference type="WBParaSite" id="SMUV_0000788501-mRNA-1">
    <property type="protein sequence ID" value="SMUV_0000788501-mRNA-1"/>
    <property type="gene ID" value="SMUV_0000788501"/>
</dbReference>
<proteinExistence type="predicted"/>
<dbReference type="AlphaFoldDB" id="A0A0N5ASV1"/>
<dbReference type="Proteomes" id="UP000046393">
    <property type="component" value="Unplaced"/>
</dbReference>
<organism evidence="1 2">
    <name type="scientific">Syphacia muris</name>
    <dbReference type="NCBI Taxonomy" id="451379"/>
    <lineage>
        <taxon>Eukaryota</taxon>
        <taxon>Metazoa</taxon>
        <taxon>Ecdysozoa</taxon>
        <taxon>Nematoda</taxon>
        <taxon>Chromadorea</taxon>
        <taxon>Rhabditida</taxon>
        <taxon>Spirurina</taxon>
        <taxon>Oxyuridomorpha</taxon>
        <taxon>Oxyuroidea</taxon>
        <taxon>Oxyuridae</taxon>
        <taxon>Syphacia</taxon>
    </lineage>
</organism>
<name>A0A0N5ASV1_9BILA</name>
<sequence>MRDRNLFFNLDENNQPGSRSRRQSCTCTISNLPPQCSCRPLAIQGNAVQLTCACDPPRTPRCTCIHPTYLVPDPRRYCSLSCIPSCRRACENEHYLKKRCPELCTSSCSKTCSVIPLITSQYNQPLGNAKIVKTTKIQNIGSNVGVPIHQQRSLITASLLSNQVPSTTTVSAITASSSNLSNSSMKPIVPDVVYLEKQNESPTDAKNDNAVEQLISAAPQLGKALLMTAEEELERFVSRAFEKLNETKATMTPQQREDAKKVFQAINSVGKLQSLLLDSMPEASAIESHNSTANSSNKTVITTTLQTTRQTSLLSETTTQTPPTTTAAAATTTIQSTTTTEESLPVVLRQAFDSYVKRYRTPTEHSRNSSLNQATAAILNHMRKAFYHILPTSSSSFLTSTSTVIDKPFIVLKNKQTSKCIATCEESCRPQCIDQRIPLNRCVLYCASACKETCKIKSR</sequence>
<evidence type="ECO:0000313" key="2">
    <source>
        <dbReference type="WBParaSite" id="SMUV_0000788501-mRNA-1"/>
    </source>
</evidence>
<accession>A0A0N5ASV1</accession>
<keyword evidence="1" id="KW-1185">Reference proteome</keyword>
<reference evidence="2" key="1">
    <citation type="submission" date="2017-02" db="UniProtKB">
        <authorList>
            <consortium name="WormBaseParasite"/>
        </authorList>
    </citation>
    <scope>IDENTIFICATION</scope>
</reference>
<protein>
    <submittedName>
        <fullName evidence="2">ShKT domain-containing protein</fullName>
    </submittedName>
</protein>